<dbReference type="Proteomes" id="UP001164539">
    <property type="component" value="Chromosome 3"/>
</dbReference>
<name>A0ACC1YGR7_MELAZ</name>
<evidence type="ECO:0000313" key="2">
    <source>
        <dbReference type="Proteomes" id="UP001164539"/>
    </source>
</evidence>
<protein>
    <submittedName>
        <fullName evidence="1">Arginine-glutamic acid dipeptide repeats protein</fullName>
    </submittedName>
</protein>
<keyword evidence="2" id="KW-1185">Reference proteome</keyword>
<gene>
    <name evidence="1" type="ORF">OWV82_005745</name>
</gene>
<evidence type="ECO:0000313" key="1">
    <source>
        <dbReference type="EMBL" id="KAJ4722204.1"/>
    </source>
</evidence>
<accession>A0ACC1YGR7</accession>
<organism evidence="1 2">
    <name type="scientific">Melia azedarach</name>
    <name type="common">Chinaberry tree</name>
    <dbReference type="NCBI Taxonomy" id="155640"/>
    <lineage>
        <taxon>Eukaryota</taxon>
        <taxon>Viridiplantae</taxon>
        <taxon>Streptophyta</taxon>
        <taxon>Embryophyta</taxon>
        <taxon>Tracheophyta</taxon>
        <taxon>Spermatophyta</taxon>
        <taxon>Magnoliopsida</taxon>
        <taxon>eudicotyledons</taxon>
        <taxon>Gunneridae</taxon>
        <taxon>Pentapetalae</taxon>
        <taxon>rosids</taxon>
        <taxon>malvids</taxon>
        <taxon>Sapindales</taxon>
        <taxon>Meliaceae</taxon>
        <taxon>Melia</taxon>
    </lineage>
</organism>
<proteinExistence type="predicted"/>
<sequence>MDLVQENNSGNIPEDAYGEKLLSPEATDLSDDIRDPELLPRVGEQYQVEIPPLTADYDPLLFNYSSIDAKITCSFPPEVLVGLPISIMWINEEVKGFKNEPAVALDDAADVSECVMKPLIFSEVHDLKPKVEHVDIALDGEINLRVSSNLASQPEIKIEMHQKERGMGYRLVPGCAIDSWSGTDEAAFLLGLYIFGKNLVQVQKFVGTKRMGEILSFYYGKFYRSDKYCRWSECRKIRSRKCIYGQRIFTGLRLQELLSRLLPHVAEECQNTLLEDSKSFGEGKMCLQEYVLTLRDKVGLNALVEAVGIGKGKQDLTGMAAEPLKPNQVVSGRPEIPIGKACSMLTPLEIINFLTGGYRLSKARSNDLFWEAVWPRLLARGWHSEEPNSYGCAAGSKHSLVFLIPGVKKFSRRKLVKGDHYFDSVSDVLTKVAADPGLLELEIGTNKGDSNKDENGWTDETKLDEQAFPDQQRHCYLKPRTPNRSMDGMKFTVVDTSLATGGTFKVRELRSLPVEMRKNPTLRSHSEDSDGGTSEEQTDESDSSDAMCSHRNEQNDVKPTKIDSDGNLTIDRNLNGAFTIIGSGLTGAPVVNISDQKSNICNGMNPRKRIKAQLSQRLKPGNDICLGPVTKRRRRLTACNRAETTRSTVNGLVDPKLKQDQARCCGGNLPFVENISFQVDPSQEKKSSNNSSSKGSPVISGEGTLGSTCSGVEHPYEEPPRRRMIDLNLPISPEAETDEPFMKEEIERQPDPTDSIPGKRQPNQTSNLPGQRQPDQTSSLPWETQLDQTCSLLDERQFDQNSSLRDDSSALKDSENMAASEQQPNGSARRHSTRNRPLTTKALEALAFGFLSTKQKRRFGESFPRENALPSRRAHARARVTENLDGGIPDLQAEEHGNDLFNDNGDMCSELQL</sequence>
<comment type="caution">
    <text evidence="1">The sequence shown here is derived from an EMBL/GenBank/DDBJ whole genome shotgun (WGS) entry which is preliminary data.</text>
</comment>
<reference evidence="1 2" key="1">
    <citation type="journal article" date="2023" name="Science">
        <title>Complex scaffold remodeling in plant triterpene biosynthesis.</title>
        <authorList>
            <person name="De La Pena R."/>
            <person name="Hodgson H."/>
            <person name="Liu J.C."/>
            <person name="Stephenson M.J."/>
            <person name="Martin A.C."/>
            <person name="Owen C."/>
            <person name="Harkess A."/>
            <person name="Leebens-Mack J."/>
            <person name="Jimenez L.E."/>
            <person name="Osbourn A."/>
            <person name="Sattely E.S."/>
        </authorList>
    </citation>
    <scope>NUCLEOTIDE SEQUENCE [LARGE SCALE GENOMIC DNA]</scope>
    <source>
        <strain evidence="2">cv. JPN11</strain>
        <tissue evidence="1">Leaf</tissue>
    </source>
</reference>
<dbReference type="EMBL" id="CM051396">
    <property type="protein sequence ID" value="KAJ4722204.1"/>
    <property type="molecule type" value="Genomic_DNA"/>
</dbReference>